<dbReference type="Proteomes" id="UP000004947">
    <property type="component" value="Unassembled WGS sequence"/>
</dbReference>
<dbReference type="STRING" id="313628.LNTAR_13872"/>
<gene>
    <name evidence="2" type="ORF">LNTAR_13872</name>
</gene>
<feature type="transmembrane region" description="Helical" evidence="1">
    <location>
        <begin position="197"/>
        <end position="218"/>
    </location>
</feature>
<protein>
    <submittedName>
        <fullName evidence="2">Pilus biogenesis protein and ABC-type transporter</fullName>
    </submittedName>
</protein>
<dbReference type="OrthoDB" id="264591at2"/>
<dbReference type="PANTHER" id="PTHR43471:SF10">
    <property type="entry name" value="SLL1107 PROTEIN"/>
    <property type="match status" value="1"/>
</dbReference>
<dbReference type="EMBL" id="ABCK01000003">
    <property type="protein sequence ID" value="EDM28909.1"/>
    <property type="molecule type" value="Genomic_DNA"/>
</dbReference>
<feature type="transmembrane region" description="Helical" evidence="1">
    <location>
        <begin position="134"/>
        <end position="154"/>
    </location>
</feature>
<feature type="transmembrane region" description="Helical" evidence="1">
    <location>
        <begin position="54"/>
        <end position="73"/>
    </location>
</feature>
<dbReference type="RefSeq" id="WP_007277211.1">
    <property type="nucleotide sequence ID" value="NZ_ABCK01000003.1"/>
</dbReference>
<evidence type="ECO:0000313" key="3">
    <source>
        <dbReference type="Proteomes" id="UP000004947"/>
    </source>
</evidence>
<dbReference type="AlphaFoldDB" id="A6DH26"/>
<feature type="transmembrane region" description="Helical" evidence="1">
    <location>
        <begin position="230"/>
        <end position="251"/>
    </location>
</feature>
<keyword evidence="1" id="KW-1133">Transmembrane helix</keyword>
<comment type="caution">
    <text evidence="2">The sequence shown here is derived from an EMBL/GenBank/DDBJ whole genome shotgun (WGS) entry which is preliminary data.</text>
</comment>
<accession>A6DH26</accession>
<feature type="transmembrane region" description="Helical" evidence="1">
    <location>
        <begin position="287"/>
        <end position="310"/>
    </location>
</feature>
<keyword evidence="1" id="KW-0472">Membrane</keyword>
<dbReference type="eggNOG" id="COG1277">
    <property type="taxonomic scope" value="Bacteria"/>
</dbReference>
<reference evidence="2 3" key="1">
    <citation type="journal article" date="2010" name="J. Bacteriol.">
        <title>Genome sequence of Lentisphaera araneosa HTCC2155T, the type species of the order Lentisphaerales in the phylum Lentisphaerae.</title>
        <authorList>
            <person name="Thrash J.C."/>
            <person name="Cho J.C."/>
            <person name="Vergin K.L."/>
            <person name="Morris R.M."/>
            <person name="Giovannoni S.J."/>
        </authorList>
    </citation>
    <scope>NUCLEOTIDE SEQUENCE [LARGE SCALE GENOMIC DNA]</scope>
    <source>
        <strain evidence="2 3">HTCC2155</strain>
    </source>
</reference>
<dbReference type="PANTHER" id="PTHR43471">
    <property type="entry name" value="ABC TRANSPORTER PERMEASE"/>
    <property type="match status" value="1"/>
</dbReference>
<organism evidence="2 3">
    <name type="scientific">Lentisphaera araneosa HTCC2155</name>
    <dbReference type="NCBI Taxonomy" id="313628"/>
    <lineage>
        <taxon>Bacteria</taxon>
        <taxon>Pseudomonadati</taxon>
        <taxon>Lentisphaerota</taxon>
        <taxon>Lentisphaeria</taxon>
        <taxon>Lentisphaerales</taxon>
        <taxon>Lentisphaeraceae</taxon>
        <taxon>Lentisphaera</taxon>
    </lineage>
</organism>
<feature type="transmembrane region" description="Helical" evidence="1">
    <location>
        <begin position="166"/>
        <end position="185"/>
    </location>
</feature>
<proteinExistence type="predicted"/>
<feature type="transmembrane region" description="Helical" evidence="1">
    <location>
        <begin position="20"/>
        <end position="42"/>
    </location>
</feature>
<name>A6DH26_9BACT</name>
<evidence type="ECO:0000313" key="2">
    <source>
        <dbReference type="EMBL" id="EDM28909.1"/>
    </source>
</evidence>
<keyword evidence="3" id="KW-1185">Reference proteome</keyword>
<feature type="transmembrane region" description="Helical" evidence="1">
    <location>
        <begin position="94"/>
        <end position="114"/>
    </location>
</feature>
<evidence type="ECO:0000256" key="1">
    <source>
        <dbReference type="SAM" id="Phobius"/>
    </source>
</evidence>
<sequence>MHNTFHIARGAFLESLRDPAIIVIFFVTALINIILPVTALFVFREQFRMIVDNFMATILLGGLILSVFSADRVMGKEISQGTAGFIFSKPVSRVEYVLGKLLGVMTLMVFYGFCSSMELLISLRCAGDQFRLEWGIYAMLIVASLVLPYLGGALRNFLKGGNFCQSSMLILLVSLIVATSIAHFLPGHSKGEEGLNGQVAIGFMILSFALALMGSVAITMMTRLRVTGTFIMMFLVFLGGATADYFFGIAADKGNVFARLMHVMLPNWQSFWQAEALAIKINIPTAYLIWSFIYMLTMICFFSSLACFLFQGRELHGEAS</sequence>
<keyword evidence="1" id="KW-0812">Transmembrane</keyword>